<evidence type="ECO:0000313" key="3">
    <source>
        <dbReference type="Proteomes" id="UP000515135"/>
    </source>
</evidence>
<dbReference type="Pfam" id="PF24812">
    <property type="entry name" value="WHD_TTC3"/>
    <property type="match status" value="1"/>
</dbReference>
<dbReference type="GeneID" id="109464055"/>
<feature type="compositionally biased region" description="Low complexity" evidence="1">
    <location>
        <begin position="92"/>
        <end position="108"/>
    </location>
</feature>
<evidence type="ECO:0000313" key="4">
    <source>
        <dbReference type="RefSeq" id="XP_019616537.1"/>
    </source>
</evidence>
<dbReference type="PANTHER" id="PTHR17550:SF4">
    <property type="entry name" value="E3 UBIQUITIN-PROTEIN LIGASE TTC3"/>
    <property type="match status" value="1"/>
</dbReference>
<accession>A0A6P4YCQ2</accession>
<feature type="domain" description="E3 ubiquitin-protein ligase TTC3 winged helix turn helix" evidence="2">
    <location>
        <begin position="215"/>
        <end position="273"/>
    </location>
</feature>
<dbReference type="Proteomes" id="UP000515135">
    <property type="component" value="Unplaced"/>
</dbReference>
<proteinExistence type="predicted"/>
<dbReference type="PANTHER" id="PTHR17550">
    <property type="entry name" value="E3 UBIQUITIN-PROTEIN LIGASE TTC3"/>
    <property type="match status" value="1"/>
</dbReference>
<feature type="region of interest" description="Disordered" evidence="1">
    <location>
        <begin position="291"/>
        <end position="316"/>
    </location>
</feature>
<dbReference type="RefSeq" id="XP_019616537.1">
    <property type="nucleotide sequence ID" value="XM_019760978.1"/>
</dbReference>
<feature type="region of interest" description="Disordered" evidence="1">
    <location>
        <begin position="1"/>
        <end position="26"/>
    </location>
</feature>
<sequence length="358" mass="40016">MIGFGHRQVSSGNPQTFARPPTQHLLPPAQCARPPNHPVNYLPQPHFVVPTCAAMEPRIPLTYTRPFRPVTYQPFVMPVQHPPPNRYPPPMQQQQQSYPPQSGQFVPPSSVPPPASYQPQQYPKASAYAKSQPQYPNTSNQQYPNTSNQQYPNTSSQQYPNTSNQQYPNTSNQQYPNTSNQQYHNTSAYAEPDRTNGQTVANWAGWQGEGWEITELRRSLYREFGTLLTVHGPLGERDQPVLGLFMGMPTEARQLIKECGGVKAFLLQSRMFHEDGGKIFLLDNPPPPPMQVVSSTDSGQGSWEGNRVSSRPASGINPNAVEFVPSECSFSEASSDDVFVEGSEETGKMNFQEKYKIC</sequence>
<protein>
    <submittedName>
        <fullName evidence="4">Pollen-specific leucine-rich repeat extensin-like protein 2</fullName>
    </submittedName>
</protein>
<dbReference type="InterPro" id="IPR056871">
    <property type="entry name" value="WH_TTC3"/>
</dbReference>
<organism evidence="3 4">
    <name type="scientific">Branchiostoma belcheri</name>
    <name type="common">Amphioxus</name>
    <dbReference type="NCBI Taxonomy" id="7741"/>
    <lineage>
        <taxon>Eukaryota</taxon>
        <taxon>Metazoa</taxon>
        <taxon>Chordata</taxon>
        <taxon>Cephalochordata</taxon>
        <taxon>Leptocardii</taxon>
        <taxon>Amphioxiformes</taxon>
        <taxon>Branchiostomatidae</taxon>
        <taxon>Branchiostoma</taxon>
    </lineage>
</organism>
<reference evidence="4" key="1">
    <citation type="submission" date="2025-08" db="UniProtKB">
        <authorList>
            <consortium name="RefSeq"/>
        </authorList>
    </citation>
    <scope>IDENTIFICATION</scope>
    <source>
        <tissue evidence="4">Gonad</tissue>
    </source>
</reference>
<dbReference type="AlphaFoldDB" id="A0A6P4YCQ2"/>
<gene>
    <name evidence="4" type="primary">LOC109464055</name>
</gene>
<evidence type="ECO:0000256" key="1">
    <source>
        <dbReference type="SAM" id="MobiDB-lite"/>
    </source>
</evidence>
<feature type="compositionally biased region" description="Polar residues" evidence="1">
    <location>
        <begin position="129"/>
        <end position="183"/>
    </location>
</feature>
<feature type="region of interest" description="Disordered" evidence="1">
    <location>
        <begin position="78"/>
        <end position="183"/>
    </location>
</feature>
<feature type="compositionally biased region" description="Polar residues" evidence="1">
    <location>
        <begin position="292"/>
        <end position="312"/>
    </location>
</feature>
<feature type="compositionally biased region" description="Pro residues" evidence="1">
    <location>
        <begin position="80"/>
        <end position="91"/>
    </location>
</feature>
<name>A0A6P4YCQ2_BRABE</name>
<dbReference type="KEGG" id="bbel:109464055"/>
<keyword evidence="3" id="KW-1185">Reference proteome</keyword>
<evidence type="ECO:0000259" key="2">
    <source>
        <dbReference type="Pfam" id="PF24812"/>
    </source>
</evidence>
<dbReference type="OrthoDB" id="10669046at2759"/>